<dbReference type="HOGENOM" id="CLU_2766929_0_0_11"/>
<name>N2BQV1_9ACTN</name>
<comment type="caution">
    <text evidence="1">The sequence shown here is derived from an EMBL/GenBank/DDBJ whole genome shotgun (WGS) entry which is preliminary data.</text>
</comment>
<proteinExistence type="predicted"/>
<dbReference type="Proteomes" id="UP000012651">
    <property type="component" value="Unassembled WGS sequence"/>
</dbReference>
<dbReference type="PATRIC" id="fig|997872.3.peg.205"/>
<dbReference type="EMBL" id="AGXC01000001">
    <property type="protein sequence ID" value="EMZ42646.1"/>
    <property type="molecule type" value="Genomic_DNA"/>
</dbReference>
<gene>
    <name evidence="1" type="ORF">HMPREF1091_00204</name>
</gene>
<protein>
    <submittedName>
        <fullName evidence="1">Uncharacterized protein</fullName>
    </submittedName>
</protein>
<accession>N2BQV1</accession>
<reference evidence="1 2" key="1">
    <citation type="submission" date="2013-03" db="EMBL/GenBank/DDBJ databases">
        <title>The Genome Sequence of Atopobium minutum 10063974.</title>
        <authorList>
            <consortium name="The Broad Institute Genome Sequencing Platform"/>
            <person name="Earl A."/>
            <person name="Ward D."/>
            <person name="Feldgarden M."/>
            <person name="Gevers D."/>
            <person name="Lambert T."/>
            <person name="Marvaud J.-C."/>
            <person name="Courvalin P."/>
            <person name="Walker B."/>
            <person name="Young S.K."/>
            <person name="Zeng Q."/>
            <person name="Gargeya S."/>
            <person name="Fitzgerald M."/>
            <person name="Haas B."/>
            <person name="Abouelleil A."/>
            <person name="Alvarado L."/>
            <person name="Arachchi H.M."/>
            <person name="Berlin A.M."/>
            <person name="Chapman S.B."/>
            <person name="Dewar J."/>
            <person name="Goldberg J."/>
            <person name="Griggs A."/>
            <person name="Gujja S."/>
            <person name="Hansen M."/>
            <person name="Howarth C."/>
            <person name="Imamovic A."/>
            <person name="Larimer J."/>
            <person name="McCowan C."/>
            <person name="Murphy C."/>
            <person name="Neiman D."/>
            <person name="Pearson M."/>
            <person name="Priest M."/>
            <person name="Roberts A."/>
            <person name="Saif S."/>
            <person name="Shea T."/>
            <person name="Sisk P."/>
            <person name="Sykes S."/>
            <person name="Wortman J."/>
            <person name="Nusbaum C."/>
            <person name="Birren B."/>
        </authorList>
    </citation>
    <scope>NUCLEOTIDE SEQUENCE [LARGE SCALE GENOMIC DNA]</scope>
    <source>
        <strain evidence="1 2">10063974</strain>
    </source>
</reference>
<keyword evidence="2" id="KW-1185">Reference proteome</keyword>
<evidence type="ECO:0000313" key="1">
    <source>
        <dbReference type="EMBL" id="EMZ42646.1"/>
    </source>
</evidence>
<organism evidence="1 2">
    <name type="scientific">Atopobium minutum 10063974</name>
    <dbReference type="NCBI Taxonomy" id="997872"/>
    <lineage>
        <taxon>Bacteria</taxon>
        <taxon>Bacillati</taxon>
        <taxon>Actinomycetota</taxon>
        <taxon>Coriobacteriia</taxon>
        <taxon>Coriobacteriales</taxon>
        <taxon>Atopobiaceae</taxon>
        <taxon>Atopobium</taxon>
    </lineage>
</organism>
<dbReference type="RefSeq" id="WP_002562979.1">
    <property type="nucleotide sequence ID" value="NZ_KB822533.1"/>
</dbReference>
<dbReference type="AlphaFoldDB" id="N2BQV1"/>
<evidence type="ECO:0000313" key="2">
    <source>
        <dbReference type="Proteomes" id="UP000012651"/>
    </source>
</evidence>
<sequence>MKYYISENKLILAKKIDSLIYRYDWVNKTWVPAQDLYKDIVLCHDWYDEATEEEIKDAIANRTEPIYSY</sequence>